<accession>A0A6H2A5T7</accession>
<sequence length="58" mass="6987">MKTKKDKTVYQLSKLRGVYFWTGTLKVAWDHQMESDENYFYTTSVIIRDQLNKKPVKQ</sequence>
<name>A0A6H2A5T7_9ZZZZ</name>
<reference evidence="1" key="1">
    <citation type="submission" date="2020-03" db="EMBL/GenBank/DDBJ databases">
        <title>The deep terrestrial virosphere.</title>
        <authorList>
            <person name="Holmfeldt K."/>
            <person name="Nilsson E."/>
            <person name="Simone D."/>
            <person name="Lopez-Fernandez M."/>
            <person name="Wu X."/>
            <person name="de Brujin I."/>
            <person name="Lundin D."/>
            <person name="Andersson A."/>
            <person name="Bertilsson S."/>
            <person name="Dopson M."/>
        </authorList>
    </citation>
    <scope>NUCLEOTIDE SEQUENCE</scope>
    <source>
        <strain evidence="1">TM448A07234</strain>
    </source>
</reference>
<gene>
    <name evidence="1" type="ORF">TM448A07234_0003</name>
</gene>
<organism evidence="1">
    <name type="scientific">viral metagenome</name>
    <dbReference type="NCBI Taxonomy" id="1070528"/>
    <lineage>
        <taxon>unclassified sequences</taxon>
        <taxon>metagenomes</taxon>
        <taxon>organismal metagenomes</taxon>
    </lineage>
</organism>
<dbReference type="EMBL" id="MT144571">
    <property type="protein sequence ID" value="QJA55138.1"/>
    <property type="molecule type" value="Genomic_DNA"/>
</dbReference>
<dbReference type="AlphaFoldDB" id="A0A6H2A5T7"/>
<proteinExistence type="predicted"/>
<evidence type="ECO:0000313" key="1">
    <source>
        <dbReference type="EMBL" id="QJA55138.1"/>
    </source>
</evidence>
<protein>
    <submittedName>
        <fullName evidence="1">Uncharacterized protein</fullName>
    </submittedName>
</protein>